<keyword evidence="2" id="KW-0456">Lyase</keyword>
<reference evidence="5 6" key="1">
    <citation type="submission" date="2014-09" db="EMBL/GenBank/DDBJ databases">
        <title>Vibrio maritimus JCM 19235. (C45) whole genome shotgun sequence.</title>
        <authorList>
            <person name="Sawabe T."/>
            <person name="Meirelles P."/>
            <person name="Nakanishi M."/>
            <person name="Sayaka M."/>
            <person name="Hattori M."/>
            <person name="Ohkuma M."/>
        </authorList>
    </citation>
    <scope>NUCLEOTIDE SEQUENCE [LARGE SCALE GENOMIC DNA]</scope>
    <source>
        <strain evidence="6">JCM19235</strain>
    </source>
</reference>
<evidence type="ECO:0000256" key="1">
    <source>
        <dbReference type="ARBA" id="ARBA00023016"/>
    </source>
</evidence>
<proteinExistence type="inferred from homology"/>
<dbReference type="Gene3D" id="3.40.50.880">
    <property type="match status" value="1"/>
</dbReference>
<dbReference type="InterPro" id="IPR002818">
    <property type="entry name" value="DJ-1/PfpI"/>
</dbReference>
<evidence type="ECO:0000259" key="4">
    <source>
        <dbReference type="Pfam" id="PF01965"/>
    </source>
</evidence>
<dbReference type="GO" id="GO:0019172">
    <property type="term" value="F:glyoxalase III activity"/>
    <property type="evidence" value="ECO:0007669"/>
    <property type="project" value="TreeGrafter"/>
</dbReference>
<sequence>MTQKKILMVLTSHRRMGDTNEETGFWLEEFAAPYYVFKDAGLHITLCSPAGGHPPIDPKSQDEDYQTEATKRFENDDVARTHLSHTLRLVEVRASDYDAIFFPGGHGPLWDLTCDPDSVTLIDDFYSDGKPIGAVCHASGVLINAANEDEMPMVKGRQVTGFSNSEEAAVGLSDVVPFSLEDELVKLGASYSKAEDWAEYVVIDDKLVTGQNPASSRAAAQAILSLIANN</sequence>
<keyword evidence="6" id="KW-1185">Reference proteome</keyword>
<evidence type="ECO:0000313" key="6">
    <source>
        <dbReference type="Proteomes" id="UP000029228"/>
    </source>
</evidence>
<evidence type="ECO:0000256" key="2">
    <source>
        <dbReference type="ARBA" id="ARBA00023239"/>
    </source>
</evidence>
<dbReference type="PANTHER" id="PTHR48094:SF11">
    <property type="entry name" value="GLUTATHIONE-INDEPENDENT GLYOXALASE HSP31-RELATED"/>
    <property type="match status" value="1"/>
</dbReference>
<dbReference type="PANTHER" id="PTHR48094">
    <property type="entry name" value="PROTEIN/NUCLEIC ACID DEGLYCASE DJ-1-RELATED"/>
    <property type="match status" value="1"/>
</dbReference>
<keyword evidence="1" id="KW-0346">Stress response</keyword>
<comment type="similarity">
    <text evidence="3">Belongs to the peptidase C56 family. HSP31-like subfamily.</text>
</comment>
<evidence type="ECO:0000256" key="3">
    <source>
        <dbReference type="ARBA" id="ARBA00038493"/>
    </source>
</evidence>
<feature type="domain" description="DJ-1/PfpI" evidence="4">
    <location>
        <begin position="27"/>
        <end position="224"/>
    </location>
</feature>
<dbReference type="AlphaFoldDB" id="A0A090RPX3"/>
<gene>
    <name evidence="5" type="ORF">JCM19235_5880</name>
</gene>
<protein>
    <submittedName>
        <fullName evidence="5">ThiJ/PfpI family protein</fullName>
    </submittedName>
</protein>
<dbReference type="GO" id="GO:0019243">
    <property type="term" value="P:methylglyoxal catabolic process to D-lactate via S-lactoyl-glutathione"/>
    <property type="evidence" value="ECO:0007669"/>
    <property type="project" value="TreeGrafter"/>
</dbReference>
<dbReference type="Proteomes" id="UP000029228">
    <property type="component" value="Unassembled WGS sequence"/>
</dbReference>
<dbReference type="SUPFAM" id="SSF52317">
    <property type="entry name" value="Class I glutamine amidotransferase-like"/>
    <property type="match status" value="1"/>
</dbReference>
<organism evidence="5 6">
    <name type="scientific">Vibrio maritimus</name>
    <dbReference type="NCBI Taxonomy" id="990268"/>
    <lineage>
        <taxon>Bacteria</taxon>
        <taxon>Pseudomonadati</taxon>
        <taxon>Pseudomonadota</taxon>
        <taxon>Gammaproteobacteria</taxon>
        <taxon>Vibrionales</taxon>
        <taxon>Vibrionaceae</taxon>
        <taxon>Vibrio</taxon>
    </lineage>
</organism>
<dbReference type="Pfam" id="PF01965">
    <property type="entry name" value="DJ-1_PfpI"/>
    <property type="match status" value="1"/>
</dbReference>
<dbReference type="GO" id="GO:0005737">
    <property type="term" value="C:cytoplasm"/>
    <property type="evidence" value="ECO:0007669"/>
    <property type="project" value="TreeGrafter"/>
</dbReference>
<dbReference type="EMBL" id="BBMR01000001">
    <property type="protein sequence ID" value="GAL17331.1"/>
    <property type="molecule type" value="Genomic_DNA"/>
</dbReference>
<dbReference type="InterPro" id="IPR029062">
    <property type="entry name" value="Class_I_gatase-like"/>
</dbReference>
<dbReference type="InterPro" id="IPR050325">
    <property type="entry name" value="Prot/Nucl_acid_deglycase"/>
</dbReference>
<comment type="caution">
    <text evidence="5">The sequence shown here is derived from an EMBL/GenBank/DDBJ whole genome shotgun (WGS) entry which is preliminary data.</text>
</comment>
<dbReference type="CDD" id="cd03141">
    <property type="entry name" value="GATase1_Hsp31_like"/>
    <property type="match status" value="1"/>
</dbReference>
<reference evidence="5 6" key="2">
    <citation type="submission" date="2014-09" db="EMBL/GenBank/DDBJ databases">
        <authorList>
            <consortium name="NBRP consortium"/>
            <person name="Sawabe T."/>
            <person name="Meirelles P."/>
            <person name="Nakanishi M."/>
            <person name="Sayaka M."/>
            <person name="Hattori M."/>
            <person name="Ohkuma M."/>
        </authorList>
    </citation>
    <scope>NUCLEOTIDE SEQUENCE [LARGE SCALE GENOMIC DNA]</scope>
    <source>
        <strain evidence="6">JCM19235</strain>
    </source>
</reference>
<accession>A0A090RPX3</accession>
<dbReference type="STRING" id="990268.JCM19235_5880"/>
<name>A0A090RPX3_9VIBR</name>
<evidence type="ECO:0000313" key="5">
    <source>
        <dbReference type="EMBL" id="GAL17331.1"/>
    </source>
</evidence>